<dbReference type="PANTHER" id="PTHR43440:SF1">
    <property type="entry name" value="UREASE"/>
    <property type="match status" value="1"/>
</dbReference>
<evidence type="ECO:0000256" key="12">
    <source>
        <dbReference type="PROSITE-ProRule" id="PRU00700"/>
    </source>
</evidence>
<feature type="binding site" evidence="12">
    <location>
        <position position="491"/>
    </location>
    <ligand>
        <name>substrate</name>
    </ligand>
</feature>
<accession>A0A445KNY1</accession>
<proteinExistence type="inferred from homology"/>
<evidence type="ECO:0000313" key="15">
    <source>
        <dbReference type="Proteomes" id="UP000289340"/>
    </source>
</evidence>
<dbReference type="Pfam" id="PF00449">
    <property type="entry name" value="Urease_alpha"/>
    <property type="match status" value="1"/>
</dbReference>
<dbReference type="Proteomes" id="UP000289340">
    <property type="component" value="Chromosome 5"/>
</dbReference>
<evidence type="ECO:0000256" key="10">
    <source>
        <dbReference type="PIRSR" id="PIRSR001222-51"/>
    </source>
</evidence>
<comment type="cofactor">
    <cofactor evidence="10">
        <name>Ni cation</name>
        <dbReference type="ChEBI" id="CHEBI:25516"/>
    </cofactor>
    <text evidence="10">Binds 2 nickel ions per subunit.</text>
</comment>
<dbReference type="InterPro" id="IPR040881">
    <property type="entry name" value="Urease_linker"/>
</dbReference>
<keyword evidence="4 8" id="KW-0479">Metal-binding</keyword>
<dbReference type="NCBIfam" id="NF009671">
    <property type="entry name" value="PRK13192.1"/>
    <property type="match status" value="1"/>
</dbReference>
<dbReference type="InterPro" id="IPR005848">
    <property type="entry name" value="Urease_asu"/>
</dbReference>
<feature type="binding site" description="via carbamate group" evidence="10">
    <location>
        <position position="489"/>
    </location>
    <ligand>
        <name>Ni(2+)</name>
        <dbReference type="ChEBI" id="CHEBI:49786"/>
        <label>2</label>
    </ligand>
</feature>
<keyword evidence="3 8" id="KW-0533">Nickel</keyword>
<dbReference type="HAMAP" id="MF_01953">
    <property type="entry name" value="Urease_alpha"/>
    <property type="match status" value="1"/>
</dbReference>
<evidence type="ECO:0000256" key="11">
    <source>
        <dbReference type="PIRSR" id="PIRSR611612-52"/>
    </source>
</evidence>
<evidence type="ECO:0000313" key="14">
    <source>
        <dbReference type="EMBL" id="RZC12473.1"/>
    </source>
</evidence>
<comment type="subunit">
    <text evidence="6">Homohexamer. Other oligomeric forms may exist depending on pH and presence of salts.</text>
</comment>
<evidence type="ECO:0000256" key="5">
    <source>
        <dbReference type="ARBA" id="ARBA00022801"/>
    </source>
</evidence>
<feature type="binding site" evidence="10">
    <location>
        <position position="408"/>
    </location>
    <ligand>
        <name>Ni(2+)</name>
        <dbReference type="ChEBI" id="CHEBI:49786"/>
        <label>1</label>
    </ligand>
</feature>
<evidence type="ECO:0000256" key="1">
    <source>
        <dbReference type="ARBA" id="ARBA00004897"/>
    </source>
</evidence>
<evidence type="ECO:0000256" key="7">
    <source>
        <dbReference type="ARBA" id="ARBA00051420"/>
    </source>
</evidence>
<dbReference type="InterPro" id="IPR017951">
    <property type="entry name" value="Urease_asu_c"/>
</dbReference>
<dbReference type="Gene3D" id="2.10.150.10">
    <property type="entry name" value="Urease, beta subunit"/>
    <property type="match status" value="1"/>
</dbReference>
<protein>
    <recommendedName>
        <fullName evidence="2 8">Urease</fullName>
        <ecNumber evidence="2 8">3.5.1.5</ecNumber>
    </recommendedName>
    <alternativeName>
        <fullName evidence="8">Urea amidohydrolase</fullName>
    </alternativeName>
</protein>
<dbReference type="InterPro" id="IPR002019">
    <property type="entry name" value="Urease_beta-like"/>
</dbReference>
<name>A0A445KNY1_GLYSO</name>
<reference evidence="14 15" key="1">
    <citation type="submission" date="2018-09" db="EMBL/GenBank/DDBJ databases">
        <title>A high-quality reference genome of wild soybean provides a powerful tool to mine soybean genomes.</title>
        <authorList>
            <person name="Xie M."/>
            <person name="Chung C.Y.L."/>
            <person name="Li M.-W."/>
            <person name="Wong F.-L."/>
            <person name="Chan T.-F."/>
            <person name="Lam H.-M."/>
        </authorList>
    </citation>
    <scope>NUCLEOTIDE SEQUENCE [LARGE SCALE GENOMIC DNA]</scope>
    <source>
        <strain evidence="15">cv. W05</strain>
        <tissue evidence="14">Hypocotyl of etiolated seedlings</tissue>
    </source>
</reference>
<dbReference type="SMR" id="A0A445KNY1"/>
<feature type="binding site" evidence="10">
    <location>
        <position position="632"/>
    </location>
    <ligand>
        <name>Ni(2+)</name>
        <dbReference type="ChEBI" id="CHEBI:49786"/>
        <label>1</label>
    </ligand>
</feature>
<dbReference type="PROSITE" id="PS00145">
    <property type="entry name" value="UREASE_2"/>
    <property type="match status" value="1"/>
</dbReference>
<dbReference type="AlphaFoldDB" id="A0A445KNY1"/>
<comment type="pathway">
    <text evidence="1 8">Nitrogen metabolism; urea degradation; CO(2) and NH(3) from urea (urease route): step 1/1.</text>
</comment>
<keyword evidence="15" id="KW-1185">Reference proteome</keyword>
<feature type="domain" description="Urease" evidence="13">
    <location>
        <begin position="401"/>
        <end position="839"/>
    </location>
</feature>
<dbReference type="Gene3D" id="2.30.40.10">
    <property type="entry name" value="Urease, subunit C, domain 1"/>
    <property type="match status" value="1"/>
</dbReference>
<dbReference type="EC" id="3.5.1.5" evidence="2 8"/>
<dbReference type="PROSITE" id="PS51368">
    <property type="entry name" value="UREASE_3"/>
    <property type="match status" value="1"/>
</dbReference>
<sequence>MKLSPREVEKLGLHNAGYLAQKRLARGLRLNYTEAVALIATQIMEFARDGEKTVAQLMCIGKHLLGRRQVLPEVQHLLNAVQVEATFPDGTKLVTVHDPISCEHGDLGQALFGSFLPVPSLDKFAENKEDNRIPGEIIYGDGSLVLNPGKNAVILKVVSNGDRPIQVGSHYHFIEVNPYLTFDRRKAYGMRLNIAAGTAVRFEPGDSKSVKLVRIGGNKVIRGGNGIADGQVNETNLREAMEAVCKRGFGHKEEEDASEGITGDPDSPFTTIIPREEYANKYGPTTGDKIRLGDTDLFAKIEKDFALYGDECVFGGGKVLRDGMGQSCGHPPAISLDTVITNAVIIDYSGIIKADIGIKDGLIVSIGKAGNPDIMDDVFFNMIIGANTEVIAGEGLIVTAGAIDCHVHYICPQLVDEAISSGITTLVGGGTGPTAGTRATTCTPAPSQMKLMLQSTDDLPLNFGFTGKGSSSKPDELHDIIKAGAMGLKLHEDWGSTPAAIDSCLTVADQYDIQINIHTDTLNEAGFVEHSIAAFKGRTIHTYHSEGAGGGHAPDIIKVCGMKNVLPSSTNPTRPLTLNTIDEHLDMLMVCHHLNREIPEDLAFACSRIREGTIAAEDILHDIGAISIISSDSQAMGRVGEVISRTWQTANKMKVQRGPLQPGESDNDNFRIKRYIAKYTINPAIANGFSQYVGSVEVGKLADLVMWKPSFFGAKPEMVIKGGVVAWADMGDPNASIPTPEPVKMRPMFGTLGKAGGALSIAFVSKAAVDQRVHALYGLNKRVEAVGNVRKLTKLDMKLNDSLPQITVDPDNYTVTADGEVLTSFATTFVPLSRNYFLF</sequence>
<evidence type="ECO:0000256" key="3">
    <source>
        <dbReference type="ARBA" id="ARBA00022596"/>
    </source>
</evidence>
<evidence type="ECO:0000256" key="8">
    <source>
        <dbReference type="PIRNR" id="PIRNR001222"/>
    </source>
</evidence>
<dbReference type="SUPFAM" id="SSF51278">
    <property type="entry name" value="Urease, beta-subunit"/>
    <property type="match status" value="1"/>
</dbReference>
<feature type="binding site" evidence="10">
    <location>
        <position position="406"/>
    </location>
    <ligand>
        <name>Ni(2+)</name>
        <dbReference type="ChEBI" id="CHEBI:49786"/>
        <label>1</label>
    </ligand>
</feature>
<evidence type="ECO:0000256" key="4">
    <source>
        <dbReference type="ARBA" id="ARBA00022723"/>
    </source>
</evidence>
<feature type="binding site" evidence="10">
    <location>
        <position position="518"/>
    </location>
    <ligand>
        <name>Ni(2+)</name>
        <dbReference type="ChEBI" id="CHEBI:49786"/>
        <label>2</label>
    </ligand>
</feature>
<dbReference type="SUPFAM" id="SSF54111">
    <property type="entry name" value="Urease, gamma-subunit"/>
    <property type="match status" value="1"/>
</dbReference>
<dbReference type="Pfam" id="PF18473">
    <property type="entry name" value="Urease_linker"/>
    <property type="match status" value="1"/>
</dbReference>
<dbReference type="InterPro" id="IPR032466">
    <property type="entry name" value="Metal_Hydrolase"/>
</dbReference>
<dbReference type="PIRSF" id="PIRSF001222">
    <property type="entry name" value="Urease"/>
    <property type="match status" value="1"/>
</dbReference>
<dbReference type="GO" id="GO:0043419">
    <property type="term" value="P:urea catabolic process"/>
    <property type="evidence" value="ECO:0007669"/>
    <property type="project" value="UniProtKB-UniPathway"/>
</dbReference>
<dbReference type="GO" id="GO:0009039">
    <property type="term" value="F:urease activity"/>
    <property type="evidence" value="ECO:0007669"/>
    <property type="project" value="UniProtKB-EC"/>
</dbReference>
<dbReference type="Gramene" id="XM_028376877.1">
    <property type="protein sequence ID" value="XP_028232678.1"/>
    <property type="gene ID" value="LOC114412815"/>
</dbReference>
<dbReference type="InterPro" id="IPR036461">
    <property type="entry name" value="Urease_betasu_sf"/>
</dbReference>
<dbReference type="NCBIfam" id="TIGR01792">
    <property type="entry name" value="urease_alph"/>
    <property type="match status" value="1"/>
</dbReference>
<dbReference type="Gene3D" id="3.30.280.10">
    <property type="entry name" value="Urease, gamma-like subunit"/>
    <property type="match status" value="1"/>
</dbReference>
<dbReference type="InterPro" id="IPR036463">
    <property type="entry name" value="Urease_gamma_sf"/>
</dbReference>
<feature type="binding site" description="via carbamate group" evidence="10">
    <location>
        <position position="489"/>
    </location>
    <ligand>
        <name>Ni(2+)</name>
        <dbReference type="ChEBI" id="CHEBI:49786"/>
        <label>1</label>
    </ligand>
</feature>
<dbReference type="InterPro" id="IPR008221">
    <property type="entry name" value="Urease"/>
</dbReference>
<keyword evidence="5 8" id="KW-0378">Hydrolase</keyword>
<dbReference type="CDD" id="cd00390">
    <property type="entry name" value="Urease_gamma"/>
    <property type="match status" value="1"/>
</dbReference>
<dbReference type="PRINTS" id="PR01752">
    <property type="entry name" value="UREASE"/>
</dbReference>
<comment type="caution">
    <text evidence="14">The sequence shown here is derived from an EMBL/GenBank/DDBJ whole genome shotgun (WGS) entry which is preliminary data.</text>
</comment>
<comment type="PTM">
    <text evidence="9">Carbamylation allows a single lysine to coordinate two nickel ions.</text>
</comment>
<dbReference type="UniPathway" id="UPA00258">
    <property type="reaction ID" value="UER00370"/>
</dbReference>
<evidence type="ECO:0000256" key="6">
    <source>
        <dbReference type="ARBA" id="ARBA00046803"/>
    </source>
</evidence>
<dbReference type="PANTHER" id="PTHR43440">
    <property type="entry name" value="UREASE"/>
    <property type="match status" value="1"/>
</dbReference>
<dbReference type="Gene3D" id="3.20.20.140">
    <property type="entry name" value="Metal-dependent hydrolases"/>
    <property type="match status" value="1"/>
</dbReference>
<dbReference type="NCBIfam" id="TIGR00193">
    <property type="entry name" value="urease_gam"/>
    <property type="match status" value="1"/>
</dbReference>
<dbReference type="InterPro" id="IPR050112">
    <property type="entry name" value="Urease_alpha_subunit"/>
</dbReference>
<dbReference type="GO" id="GO:0035550">
    <property type="term" value="C:urease complex"/>
    <property type="evidence" value="ECO:0007669"/>
    <property type="project" value="InterPro"/>
</dbReference>
<dbReference type="InterPro" id="IPR029754">
    <property type="entry name" value="Urease_Ni-bd"/>
</dbReference>
<dbReference type="InterPro" id="IPR011059">
    <property type="entry name" value="Metal-dep_hydrolase_composite"/>
</dbReference>
<dbReference type="HAMAP" id="MF_01954">
    <property type="entry name" value="Urease_beta"/>
    <property type="match status" value="1"/>
</dbReference>
<feature type="active site" description="Proton donor" evidence="11 12">
    <location>
        <position position="592"/>
    </location>
</feature>
<dbReference type="SUPFAM" id="SSF51556">
    <property type="entry name" value="Metallo-dependent hydrolases"/>
    <property type="match status" value="1"/>
</dbReference>
<dbReference type="Gramene" id="XM_028376875.1">
    <property type="protein sequence ID" value="XP_028232676.1"/>
    <property type="gene ID" value="LOC114412815"/>
</dbReference>
<dbReference type="Pfam" id="PF00699">
    <property type="entry name" value="Urease_beta"/>
    <property type="match status" value="1"/>
</dbReference>
<dbReference type="Pfam" id="PF01979">
    <property type="entry name" value="Amidohydro_1"/>
    <property type="match status" value="1"/>
</dbReference>
<dbReference type="SUPFAM" id="SSF51338">
    <property type="entry name" value="Composite domain of metallo-dependent hydrolases"/>
    <property type="match status" value="2"/>
</dbReference>
<dbReference type="NCBIfam" id="NF009682">
    <property type="entry name" value="PRK13203.1"/>
    <property type="match status" value="1"/>
</dbReference>
<dbReference type="FunFam" id="2.10.150.10:FF:000002">
    <property type="entry name" value="Urease"/>
    <property type="match status" value="1"/>
</dbReference>
<dbReference type="InterPro" id="IPR011612">
    <property type="entry name" value="Urease_alpha_N_dom"/>
</dbReference>
<dbReference type="NCBIfam" id="TIGR00192">
    <property type="entry name" value="urease_beta"/>
    <property type="match status" value="1"/>
</dbReference>
<dbReference type="CDD" id="cd00407">
    <property type="entry name" value="Urease_beta"/>
    <property type="match status" value="1"/>
</dbReference>
<gene>
    <name evidence="14" type="ORF">D0Y65_012314</name>
</gene>
<evidence type="ECO:0000256" key="2">
    <source>
        <dbReference type="ARBA" id="ARBA00012934"/>
    </source>
</evidence>
<dbReference type="CDD" id="cd00375">
    <property type="entry name" value="Urease_alpha"/>
    <property type="match status" value="1"/>
</dbReference>
<dbReference type="GO" id="GO:0016151">
    <property type="term" value="F:nickel cation binding"/>
    <property type="evidence" value="ECO:0007669"/>
    <property type="project" value="InterPro"/>
</dbReference>
<dbReference type="FunFam" id="3.30.280.10:FF:000001">
    <property type="entry name" value="Urease subunit alpha"/>
    <property type="match status" value="1"/>
</dbReference>
<dbReference type="EMBL" id="QZWG01000005">
    <property type="protein sequence ID" value="RZC12473.1"/>
    <property type="molecule type" value="Genomic_DNA"/>
</dbReference>
<feature type="binding site" evidence="10">
    <location>
        <position position="544"/>
    </location>
    <ligand>
        <name>Ni(2+)</name>
        <dbReference type="ChEBI" id="CHEBI:49786"/>
        <label>2</label>
    </ligand>
</feature>
<dbReference type="Pfam" id="PF00547">
    <property type="entry name" value="Urease_gamma"/>
    <property type="match status" value="1"/>
</dbReference>
<dbReference type="InterPro" id="IPR006680">
    <property type="entry name" value="Amidohydro-rel"/>
</dbReference>
<dbReference type="NCBIfam" id="NF009686">
    <property type="entry name" value="PRK13207.1"/>
    <property type="match status" value="1"/>
</dbReference>
<evidence type="ECO:0000256" key="9">
    <source>
        <dbReference type="PIRSR" id="PIRSR001222-50"/>
    </source>
</evidence>
<comment type="catalytic activity">
    <reaction evidence="7">
        <text>urea + 2 H2O + H(+) = hydrogencarbonate + 2 NH4(+)</text>
        <dbReference type="Rhea" id="RHEA:20557"/>
        <dbReference type="ChEBI" id="CHEBI:15377"/>
        <dbReference type="ChEBI" id="CHEBI:15378"/>
        <dbReference type="ChEBI" id="CHEBI:16199"/>
        <dbReference type="ChEBI" id="CHEBI:17544"/>
        <dbReference type="ChEBI" id="CHEBI:28938"/>
        <dbReference type="EC" id="3.5.1.5"/>
    </reaction>
    <physiologicalReaction direction="left-to-right" evidence="7">
        <dbReference type="Rhea" id="RHEA:20558"/>
    </physiologicalReaction>
</comment>
<dbReference type="PROSITE" id="PS01120">
    <property type="entry name" value="UREASE_1"/>
    <property type="match status" value="1"/>
</dbReference>
<evidence type="ECO:0000259" key="13">
    <source>
        <dbReference type="PROSITE" id="PS51368"/>
    </source>
</evidence>
<dbReference type="InterPro" id="IPR017950">
    <property type="entry name" value="Urease_AS"/>
</dbReference>
<dbReference type="InterPro" id="IPR002026">
    <property type="entry name" value="Urease_gamma/gamma-beta_su"/>
</dbReference>
<organism evidence="14 15">
    <name type="scientific">Glycine soja</name>
    <name type="common">Wild soybean</name>
    <dbReference type="NCBI Taxonomy" id="3848"/>
    <lineage>
        <taxon>Eukaryota</taxon>
        <taxon>Viridiplantae</taxon>
        <taxon>Streptophyta</taxon>
        <taxon>Embryophyta</taxon>
        <taxon>Tracheophyta</taxon>
        <taxon>Spermatophyta</taxon>
        <taxon>Magnoliopsida</taxon>
        <taxon>eudicotyledons</taxon>
        <taxon>Gunneridae</taxon>
        <taxon>Pentapetalae</taxon>
        <taxon>rosids</taxon>
        <taxon>fabids</taxon>
        <taxon>Fabales</taxon>
        <taxon>Fabaceae</taxon>
        <taxon>Papilionoideae</taxon>
        <taxon>50 kb inversion clade</taxon>
        <taxon>NPAAA clade</taxon>
        <taxon>indigoferoid/millettioid clade</taxon>
        <taxon>Phaseoleae</taxon>
        <taxon>Glycine</taxon>
        <taxon>Glycine subgen. Soja</taxon>
    </lineage>
</organism>
<feature type="modified residue" description="N6-carboxylysine" evidence="9">
    <location>
        <position position="489"/>
    </location>
</feature>